<sequence>MQLTGSASYYVHPGTAESVTGLQNSPSMSPLSNAAVHFQSNAGGSLTLPTLPLDTSSAMCGHGVSIGPPSAMHQGEPVRRKRGRPRKYGHDGAASLGLSPSMSSPAPIIRPAQKWRGRPPGTGRKQQLSSLGSFLYLGNIDSGGSVFNGAGTMTPHIINIAVGEDIKRKILSLLQGRRAIVILSSIGSISAANIKISSSSGSVTYEGHFDMVNLSGSYVNDADSPHGPSGGLNVTFAGPDGRLIGGPVEGVLIAASPVQLAYKFSFEEMSSPYLFHFHLHNAIDDELLQVIVGSLMPYTSKPKNKAIEDPETPGDPDRTLGGSVTPANIQSSQNLTPRAGRVPDEWMYKFLSLDLTDAWITTSRIAG</sequence>
<keyword evidence="2 4" id="KW-0238">DNA-binding</keyword>
<comment type="domain">
    <text evidence="4">The PPC domain mediates interactions between AHL proteins.</text>
</comment>
<dbReference type="EMBL" id="JACGWJ010000004">
    <property type="protein sequence ID" value="KAL0425986.1"/>
    <property type="molecule type" value="Genomic_DNA"/>
</dbReference>
<evidence type="ECO:0000256" key="1">
    <source>
        <dbReference type="ARBA" id="ARBA00023015"/>
    </source>
</evidence>
<keyword evidence="4" id="KW-0539">Nucleus</keyword>
<organism evidence="7">
    <name type="scientific">Sesamum radiatum</name>
    <name type="common">Black benniseed</name>
    <dbReference type="NCBI Taxonomy" id="300843"/>
    <lineage>
        <taxon>Eukaryota</taxon>
        <taxon>Viridiplantae</taxon>
        <taxon>Streptophyta</taxon>
        <taxon>Embryophyta</taxon>
        <taxon>Tracheophyta</taxon>
        <taxon>Spermatophyta</taxon>
        <taxon>Magnoliopsida</taxon>
        <taxon>eudicotyledons</taxon>
        <taxon>Gunneridae</taxon>
        <taxon>Pentapetalae</taxon>
        <taxon>asterids</taxon>
        <taxon>lamiids</taxon>
        <taxon>Lamiales</taxon>
        <taxon>Pedaliaceae</taxon>
        <taxon>Sesamum</taxon>
    </lineage>
</organism>
<dbReference type="AlphaFoldDB" id="A0AAW2VCH2"/>
<feature type="region of interest" description="Disordered" evidence="5">
    <location>
        <begin position="302"/>
        <end position="336"/>
    </location>
</feature>
<dbReference type="PANTHER" id="PTHR31500:SF9">
    <property type="entry name" value="AT-HOOK MOTIF NUCLEAR-LOCALIZED PROTEIN 9"/>
    <property type="match status" value="1"/>
</dbReference>
<dbReference type="PROSITE" id="PS51742">
    <property type="entry name" value="PPC"/>
    <property type="match status" value="1"/>
</dbReference>
<comment type="subcellular location">
    <subcellularLocation>
        <location evidence="4">Nucleus</location>
    </subcellularLocation>
</comment>
<protein>
    <recommendedName>
        <fullName evidence="4">AT-hook motif nuclear-localized protein</fullName>
    </recommendedName>
</protein>
<gene>
    <name evidence="7" type="ORF">Sradi_1133400</name>
</gene>
<name>A0AAW2VCH2_SESRA</name>
<evidence type="ECO:0000259" key="6">
    <source>
        <dbReference type="PROSITE" id="PS51742"/>
    </source>
</evidence>
<accession>A0AAW2VCH2</accession>
<dbReference type="SUPFAM" id="SSF117856">
    <property type="entry name" value="AF0104/ALDC/Ptd012-like"/>
    <property type="match status" value="1"/>
</dbReference>
<evidence type="ECO:0000256" key="5">
    <source>
        <dbReference type="SAM" id="MobiDB-lite"/>
    </source>
</evidence>
<evidence type="ECO:0000256" key="3">
    <source>
        <dbReference type="ARBA" id="ARBA00023163"/>
    </source>
</evidence>
<proteinExistence type="predicted"/>
<reference evidence="7" key="1">
    <citation type="submission" date="2020-06" db="EMBL/GenBank/DDBJ databases">
        <authorList>
            <person name="Li T."/>
            <person name="Hu X."/>
            <person name="Zhang T."/>
            <person name="Song X."/>
            <person name="Zhang H."/>
            <person name="Dai N."/>
            <person name="Sheng W."/>
            <person name="Hou X."/>
            <person name="Wei L."/>
        </authorList>
    </citation>
    <scope>NUCLEOTIDE SEQUENCE</scope>
    <source>
        <strain evidence="7">G02</strain>
        <tissue evidence="7">Leaf</tissue>
    </source>
</reference>
<feature type="compositionally biased region" description="Polar residues" evidence="5">
    <location>
        <begin position="325"/>
        <end position="336"/>
    </location>
</feature>
<feature type="domain" description="PPC" evidence="6">
    <location>
        <begin position="150"/>
        <end position="291"/>
    </location>
</feature>
<keyword evidence="1 4" id="KW-0805">Transcription regulation</keyword>
<evidence type="ECO:0000256" key="4">
    <source>
        <dbReference type="RuleBase" id="RU367031"/>
    </source>
</evidence>
<evidence type="ECO:0000313" key="7">
    <source>
        <dbReference type="EMBL" id="KAL0425986.1"/>
    </source>
</evidence>
<comment type="caution">
    <text evidence="7">The sequence shown here is derived from an EMBL/GenBank/DDBJ whole genome shotgun (WGS) entry which is preliminary data.</text>
</comment>
<feature type="region of interest" description="Disordered" evidence="5">
    <location>
        <begin position="63"/>
        <end position="126"/>
    </location>
</feature>
<dbReference type="Pfam" id="PF03479">
    <property type="entry name" value="PCC"/>
    <property type="match status" value="1"/>
</dbReference>
<dbReference type="InterPro" id="IPR039605">
    <property type="entry name" value="AHL"/>
</dbReference>
<dbReference type="CDD" id="cd11378">
    <property type="entry name" value="DUF296"/>
    <property type="match status" value="1"/>
</dbReference>
<reference evidence="7" key="2">
    <citation type="journal article" date="2024" name="Plant">
        <title>Genomic evolution and insights into agronomic trait innovations of Sesamum species.</title>
        <authorList>
            <person name="Miao H."/>
            <person name="Wang L."/>
            <person name="Qu L."/>
            <person name="Liu H."/>
            <person name="Sun Y."/>
            <person name="Le M."/>
            <person name="Wang Q."/>
            <person name="Wei S."/>
            <person name="Zheng Y."/>
            <person name="Lin W."/>
            <person name="Duan Y."/>
            <person name="Cao H."/>
            <person name="Xiong S."/>
            <person name="Wang X."/>
            <person name="Wei L."/>
            <person name="Li C."/>
            <person name="Ma Q."/>
            <person name="Ju M."/>
            <person name="Zhao R."/>
            <person name="Li G."/>
            <person name="Mu C."/>
            <person name="Tian Q."/>
            <person name="Mei H."/>
            <person name="Zhang T."/>
            <person name="Gao T."/>
            <person name="Zhang H."/>
        </authorList>
    </citation>
    <scope>NUCLEOTIDE SEQUENCE</scope>
    <source>
        <strain evidence="7">G02</strain>
    </source>
</reference>
<dbReference type="PANTHER" id="PTHR31500">
    <property type="entry name" value="AT-HOOK MOTIF NUCLEAR-LOCALIZED PROTEIN 9"/>
    <property type="match status" value="1"/>
</dbReference>
<dbReference type="Gene3D" id="3.30.1330.80">
    <property type="entry name" value="Hypothetical protein, similar to alpha- acetolactate decarboxylase, domain 2"/>
    <property type="match status" value="1"/>
</dbReference>
<dbReference type="InterPro" id="IPR005175">
    <property type="entry name" value="PPC_dom"/>
</dbReference>
<evidence type="ECO:0000256" key="2">
    <source>
        <dbReference type="ARBA" id="ARBA00023125"/>
    </source>
</evidence>
<dbReference type="GO" id="GO:0005634">
    <property type="term" value="C:nucleus"/>
    <property type="evidence" value="ECO:0007669"/>
    <property type="project" value="UniProtKB-SubCell"/>
</dbReference>
<comment type="function">
    <text evidence="4">Transcription factor that specifically binds AT-rich DNA sequences related to the nuclear matrix attachment regions (MARs).</text>
</comment>
<dbReference type="GO" id="GO:0003680">
    <property type="term" value="F:minor groove of adenine-thymine-rich DNA binding"/>
    <property type="evidence" value="ECO:0007669"/>
    <property type="project" value="UniProtKB-UniRule"/>
</dbReference>
<keyword evidence="3 4" id="KW-0804">Transcription</keyword>